<dbReference type="PANTHER" id="PTHR30250">
    <property type="entry name" value="PST FAMILY PREDICTED COLANIC ACID TRANSPORTER"/>
    <property type="match status" value="1"/>
</dbReference>
<proteinExistence type="predicted"/>
<feature type="transmembrane region" description="Helical" evidence="6">
    <location>
        <begin position="338"/>
        <end position="355"/>
    </location>
</feature>
<feature type="transmembrane region" description="Helical" evidence="6">
    <location>
        <begin position="392"/>
        <end position="414"/>
    </location>
</feature>
<keyword evidence="3 6" id="KW-0812">Transmembrane</keyword>
<feature type="transmembrane region" description="Helical" evidence="6">
    <location>
        <begin position="218"/>
        <end position="237"/>
    </location>
</feature>
<feature type="transmembrane region" description="Helical" evidence="6">
    <location>
        <begin position="154"/>
        <end position="172"/>
    </location>
</feature>
<keyword evidence="4 6" id="KW-1133">Transmembrane helix</keyword>
<name>A0A4V3AQG4_9BACT</name>
<feature type="transmembrane region" description="Helical" evidence="6">
    <location>
        <begin position="115"/>
        <end position="134"/>
    </location>
</feature>
<protein>
    <submittedName>
        <fullName evidence="7">Polysaccharide biosynthesis protein</fullName>
    </submittedName>
</protein>
<keyword evidence="5 6" id="KW-0472">Membrane</keyword>
<dbReference type="Pfam" id="PF01943">
    <property type="entry name" value="Polysacc_synt"/>
    <property type="match status" value="1"/>
</dbReference>
<feature type="transmembrane region" description="Helical" evidence="6">
    <location>
        <begin position="45"/>
        <end position="65"/>
    </location>
</feature>
<keyword evidence="2" id="KW-1003">Cell membrane</keyword>
<comment type="caution">
    <text evidence="7">The sequence shown here is derived from an EMBL/GenBank/DDBJ whole genome shotgun (WGS) entry which is preliminary data.</text>
</comment>
<dbReference type="Proteomes" id="UP000295438">
    <property type="component" value="Unassembled WGS sequence"/>
</dbReference>
<feature type="transmembrane region" description="Helical" evidence="6">
    <location>
        <begin position="243"/>
        <end position="266"/>
    </location>
</feature>
<accession>A0A4V3AQG4</accession>
<feature type="transmembrane region" description="Helical" evidence="6">
    <location>
        <begin position="367"/>
        <end position="386"/>
    </location>
</feature>
<dbReference type="AlphaFoldDB" id="A0A4V3AQG4"/>
<dbReference type="InterPro" id="IPR050833">
    <property type="entry name" value="Poly_Biosynth_Transport"/>
</dbReference>
<keyword evidence="8" id="KW-1185">Reference proteome</keyword>
<dbReference type="InterPro" id="IPR002797">
    <property type="entry name" value="Polysacc_synth"/>
</dbReference>
<dbReference type="GO" id="GO:0005886">
    <property type="term" value="C:plasma membrane"/>
    <property type="evidence" value="ECO:0007669"/>
    <property type="project" value="UniProtKB-SubCell"/>
</dbReference>
<evidence type="ECO:0000313" key="8">
    <source>
        <dbReference type="Proteomes" id="UP000295438"/>
    </source>
</evidence>
<feature type="transmembrane region" description="Helical" evidence="6">
    <location>
        <begin position="77"/>
        <end position="100"/>
    </location>
</feature>
<dbReference type="PANTHER" id="PTHR30250:SF11">
    <property type="entry name" value="O-ANTIGEN TRANSPORTER-RELATED"/>
    <property type="match status" value="1"/>
</dbReference>
<gene>
    <name evidence="7" type="ORF">E1898_14435</name>
</gene>
<reference evidence="7 8" key="1">
    <citation type="submission" date="2019-03" db="EMBL/GenBank/DDBJ databases">
        <title>Algoriphagus aquimaris sp. nov., isolated form marine sediment in Pohang, Korea.</title>
        <authorList>
            <person name="Kim J."/>
            <person name="Yoon S.-H."/>
            <person name="Lee S.-S."/>
        </authorList>
    </citation>
    <scope>NUCLEOTIDE SEQUENCE [LARGE SCALE GENOMIC DNA]</scope>
    <source>
        <strain evidence="7 8">F21</strain>
    </source>
</reference>
<evidence type="ECO:0000256" key="6">
    <source>
        <dbReference type="SAM" id="Phobius"/>
    </source>
</evidence>
<evidence type="ECO:0000256" key="3">
    <source>
        <dbReference type="ARBA" id="ARBA00022692"/>
    </source>
</evidence>
<feature type="transmembrane region" description="Helical" evidence="6">
    <location>
        <begin position="450"/>
        <end position="475"/>
    </location>
</feature>
<evidence type="ECO:0000256" key="5">
    <source>
        <dbReference type="ARBA" id="ARBA00023136"/>
    </source>
</evidence>
<evidence type="ECO:0000256" key="4">
    <source>
        <dbReference type="ARBA" id="ARBA00022989"/>
    </source>
</evidence>
<feature type="transmembrane region" description="Helical" evidence="6">
    <location>
        <begin position="305"/>
        <end position="326"/>
    </location>
</feature>
<comment type="subcellular location">
    <subcellularLocation>
        <location evidence="1">Cell membrane</location>
        <topology evidence="1">Multi-pass membrane protein</topology>
    </subcellularLocation>
</comment>
<feature type="transmembrane region" description="Helical" evidence="6">
    <location>
        <begin position="12"/>
        <end position="33"/>
    </location>
</feature>
<feature type="transmembrane region" description="Helical" evidence="6">
    <location>
        <begin position="426"/>
        <end position="444"/>
    </location>
</feature>
<dbReference type="EMBL" id="SMUW01000036">
    <property type="protein sequence ID" value="TDK42637.1"/>
    <property type="molecule type" value="Genomic_DNA"/>
</dbReference>
<evidence type="ECO:0000256" key="1">
    <source>
        <dbReference type="ARBA" id="ARBA00004651"/>
    </source>
</evidence>
<dbReference type="RefSeq" id="WP_133391439.1">
    <property type="nucleotide sequence ID" value="NZ_SMUW01000036.1"/>
</dbReference>
<feature type="transmembrane region" description="Helical" evidence="6">
    <location>
        <begin position="178"/>
        <end position="198"/>
    </location>
</feature>
<sequence>MGKVANQSFRTAIFSYLGVVIGYFNVLWLYPYALEAAELGTFRTIQDLALLIVPFAQLGLGNGITRYFPKLQSNQSSFLSFSLLIAFLGFILAASLFWLFQDEIVGLFAKNSPEVIRYLWIVLFITFLALANSILDAYSRSYLKVSIPTFFREVFLRLLTGIWMIFFLIKWIDFDQMMAGLIGVYGLPLIGMVVYLSYLSVLKLDFSWSKFPKGFRTAFIQFSLITFLATAASTLILKIDSIMVSSLISLEANAIYTIAFSMAIVIEMPRRAISQVIMPVIADHFSKENHPAIQKIYTQVSNRQFYISLLIFLGIWINIDFIYRLIPNSSLYEAGKWVVFWIGLGKVIDALFSANSEILVFSKYFKFNLIATILMSIMIILLNYLLIPQFGISGAAIASALVMLLFNVVKFFFLKYRLQMNPFSPETLKILILGIALFLLFMGLPTFENYWLDFVLRSLILVSFFLGLAMLGWVGKEEWEWVREKIKKPKP</sequence>
<organism evidence="7 8">
    <name type="scientific">Algoriphagus formosus</name>
    <dbReference type="NCBI Taxonomy" id="2007308"/>
    <lineage>
        <taxon>Bacteria</taxon>
        <taxon>Pseudomonadati</taxon>
        <taxon>Bacteroidota</taxon>
        <taxon>Cytophagia</taxon>
        <taxon>Cytophagales</taxon>
        <taxon>Cyclobacteriaceae</taxon>
        <taxon>Algoriphagus</taxon>
    </lineage>
</organism>
<evidence type="ECO:0000256" key="2">
    <source>
        <dbReference type="ARBA" id="ARBA00022475"/>
    </source>
</evidence>
<evidence type="ECO:0000313" key="7">
    <source>
        <dbReference type="EMBL" id="TDK42637.1"/>
    </source>
</evidence>